<dbReference type="Proteomes" id="UP000072867">
    <property type="component" value="Unassembled WGS sequence"/>
</dbReference>
<evidence type="ECO:0000313" key="11">
    <source>
        <dbReference type="EMBL" id="KTT68481.1"/>
    </source>
</evidence>
<sequence length="628" mass="67555">MSDLHARAEAAGLSREWQDAKGQAQCVSDEALAAILDRIDTHQGDPVFVSGELDQAIALPGTWRDGPAQLTLGNGEVRSIALNEGILPGIADWGYHRLEQGGRSITVAVAPARCPAPPPGRHWGSAVQIPSLREGGGAYGDFASLAMAARTLGQSGASALAISPVHALFPADASRFSPYAPSSRLFRNIWLAPAGEPVAEAPSLIDWATAAPDRLRDLRLAYDRLDDKSRSDFARWRHEQGERLEAQVRFDALQAHFYARDQAQGWRGWPSEYHNPTGAAVTHFVAEHQDAIAFYAFAQWWADRALAQASTTAREAGMGIGLIADLAIGVAADGADGWSRPGELLSGLSIGAPPDPLGPEGQNWGITALSPFALRRLGFVPFIQTLRAVFAHAGGIRIDHALGLCRLWVIPEGAPADQGAYLAMPFADLLRILRIEAQMANNGRGAIVIGEDLGTVPPGFRDTMADIGMLGMRVLPFERDAEGRFTRPEQWDAGAIAMTATHDIPTVRGWWTGRDLDWRARIAGRSVSSEDSEHRAQEKAALWAVIGDDTALPPEPELVVDAAIKAVAATPCPLAIVPLEDLLGLEEQPNLPGTIDEHPNWRRRLPETLDAACRSEAVAARIATLNAR</sequence>
<dbReference type="NCBIfam" id="TIGR00217">
    <property type="entry name" value="malQ"/>
    <property type="match status" value="1"/>
</dbReference>
<dbReference type="SUPFAM" id="SSF51445">
    <property type="entry name" value="(Trans)glycosidases"/>
    <property type="match status" value="1"/>
</dbReference>
<keyword evidence="7 10" id="KW-0119">Carbohydrate metabolism</keyword>
<accession>A0A147HUA6</accession>
<dbReference type="InterPro" id="IPR017853">
    <property type="entry name" value="GH"/>
</dbReference>
<evidence type="ECO:0000256" key="4">
    <source>
        <dbReference type="ARBA" id="ARBA00020295"/>
    </source>
</evidence>
<evidence type="ECO:0000256" key="8">
    <source>
        <dbReference type="ARBA" id="ARBA00031423"/>
    </source>
</evidence>
<evidence type="ECO:0000256" key="6">
    <source>
        <dbReference type="ARBA" id="ARBA00022679"/>
    </source>
</evidence>
<proteinExistence type="inferred from homology"/>
<protein>
    <recommendedName>
        <fullName evidence="4 10">4-alpha-glucanotransferase</fullName>
        <ecNumber evidence="3 10">2.4.1.25</ecNumber>
    </recommendedName>
    <alternativeName>
        <fullName evidence="8 10">Amylomaltase</fullName>
    </alternativeName>
    <alternativeName>
        <fullName evidence="9 10">Disproportionating enzyme</fullName>
    </alternativeName>
</protein>
<organism evidence="11 12">
    <name type="scientific">Sphingomonas sanguinis</name>
    <dbReference type="NCBI Taxonomy" id="33051"/>
    <lineage>
        <taxon>Bacteria</taxon>
        <taxon>Pseudomonadati</taxon>
        <taxon>Pseudomonadota</taxon>
        <taxon>Alphaproteobacteria</taxon>
        <taxon>Sphingomonadales</taxon>
        <taxon>Sphingomonadaceae</taxon>
        <taxon>Sphingomonas</taxon>
    </lineage>
</organism>
<dbReference type="PANTHER" id="PTHR32438:SF5">
    <property type="entry name" value="4-ALPHA-GLUCANOTRANSFERASE DPE1, CHLOROPLASTIC_AMYLOPLASTIC"/>
    <property type="match status" value="1"/>
</dbReference>
<dbReference type="PANTHER" id="PTHR32438">
    <property type="entry name" value="4-ALPHA-GLUCANOTRANSFERASE DPE1, CHLOROPLASTIC/AMYLOPLASTIC"/>
    <property type="match status" value="1"/>
</dbReference>
<reference evidence="11 12" key="1">
    <citation type="journal article" date="2016" name="Front. Microbiol.">
        <title>Genomic Resource of Rice Seed Associated Bacteria.</title>
        <authorList>
            <person name="Midha S."/>
            <person name="Bansal K."/>
            <person name="Sharma S."/>
            <person name="Kumar N."/>
            <person name="Patil P.P."/>
            <person name="Chaudhry V."/>
            <person name="Patil P.B."/>
        </authorList>
    </citation>
    <scope>NUCLEOTIDE SEQUENCE [LARGE SCALE GENOMIC DNA]</scope>
    <source>
        <strain evidence="11 12">NS319</strain>
    </source>
</reference>
<keyword evidence="6 10" id="KW-0808">Transferase</keyword>
<evidence type="ECO:0000313" key="12">
    <source>
        <dbReference type="Proteomes" id="UP000072867"/>
    </source>
</evidence>
<dbReference type="EC" id="2.4.1.25" evidence="3 10"/>
<dbReference type="Pfam" id="PF02446">
    <property type="entry name" value="Glyco_hydro_77"/>
    <property type="match status" value="1"/>
</dbReference>
<evidence type="ECO:0000256" key="2">
    <source>
        <dbReference type="ARBA" id="ARBA00005684"/>
    </source>
</evidence>
<evidence type="ECO:0000256" key="9">
    <source>
        <dbReference type="ARBA" id="ARBA00031501"/>
    </source>
</evidence>
<dbReference type="AlphaFoldDB" id="A0A147HUA6"/>
<comment type="catalytic activity">
    <reaction evidence="1 10">
        <text>Transfers a segment of a (1-&gt;4)-alpha-D-glucan to a new position in an acceptor, which may be glucose or a (1-&gt;4)-alpha-D-glucan.</text>
        <dbReference type="EC" id="2.4.1.25"/>
    </reaction>
</comment>
<evidence type="ECO:0000256" key="5">
    <source>
        <dbReference type="ARBA" id="ARBA00022676"/>
    </source>
</evidence>
<name>A0A147HUA6_9SPHN</name>
<dbReference type="RefSeq" id="WP_058734095.1">
    <property type="nucleotide sequence ID" value="NZ_LDTD01000101.1"/>
</dbReference>
<dbReference type="STRING" id="33051.SB4_00815"/>
<keyword evidence="5 10" id="KW-0328">Glycosyltransferase</keyword>
<evidence type="ECO:0000256" key="3">
    <source>
        <dbReference type="ARBA" id="ARBA00012560"/>
    </source>
</evidence>
<comment type="caution">
    <text evidence="11">The sequence shown here is derived from an EMBL/GenBank/DDBJ whole genome shotgun (WGS) entry which is preliminary data.</text>
</comment>
<evidence type="ECO:0000256" key="7">
    <source>
        <dbReference type="ARBA" id="ARBA00023277"/>
    </source>
</evidence>
<dbReference type="InterPro" id="IPR003385">
    <property type="entry name" value="Glyco_hydro_77"/>
</dbReference>
<dbReference type="GO" id="GO:0004134">
    <property type="term" value="F:4-alpha-glucanotransferase activity"/>
    <property type="evidence" value="ECO:0007669"/>
    <property type="project" value="UniProtKB-EC"/>
</dbReference>
<dbReference type="GO" id="GO:0005975">
    <property type="term" value="P:carbohydrate metabolic process"/>
    <property type="evidence" value="ECO:0007669"/>
    <property type="project" value="InterPro"/>
</dbReference>
<dbReference type="Gene3D" id="3.20.20.80">
    <property type="entry name" value="Glycosidases"/>
    <property type="match status" value="1"/>
</dbReference>
<dbReference type="EMBL" id="LDTD01000101">
    <property type="protein sequence ID" value="KTT68481.1"/>
    <property type="molecule type" value="Genomic_DNA"/>
</dbReference>
<evidence type="ECO:0000256" key="1">
    <source>
        <dbReference type="ARBA" id="ARBA00000439"/>
    </source>
</evidence>
<comment type="similarity">
    <text evidence="2 10">Belongs to the disproportionating enzyme family.</text>
</comment>
<evidence type="ECO:0000256" key="10">
    <source>
        <dbReference type="RuleBase" id="RU361207"/>
    </source>
</evidence>
<dbReference type="PATRIC" id="fig|33051.3.peg.112"/>
<gene>
    <name evidence="11" type="ORF">NS319_13675</name>
</gene>